<name>A0ABU6RYF5_9FABA</name>
<reference evidence="1 2" key="1">
    <citation type="journal article" date="2023" name="Plants (Basel)">
        <title>Bridging the Gap: Combining Genomics and Transcriptomics Approaches to Understand Stylosanthes scabra, an Orphan Legume from the Brazilian Caatinga.</title>
        <authorList>
            <person name="Ferreira-Neto J.R.C."/>
            <person name="da Silva M.D."/>
            <person name="Binneck E."/>
            <person name="de Melo N.F."/>
            <person name="da Silva R.H."/>
            <person name="de Melo A.L.T.M."/>
            <person name="Pandolfi V."/>
            <person name="Bustamante F.O."/>
            <person name="Brasileiro-Vidal A.C."/>
            <person name="Benko-Iseppon A.M."/>
        </authorList>
    </citation>
    <scope>NUCLEOTIDE SEQUENCE [LARGE SCALE GENOMIC DNA]</scope>
    <source>
        <tissue evidence="1">Leaves</tissue>
    </source>
</reference>
<evidence type="ECO:0000313" key="2">
    <source>
        <dbReference type="Proteomes" id="UP001341840"/>
    </source>
</evidence>
<protein>
    <submittedName>
        <fullName evidence="1">Uncharacterized protein</fullName>
    </submittedName>
</protein>
<dbReference type="Proteomes" id="UP001341840">
    <property type="component" value="Unassembled WGS sequence"/>
</dbReference>
<proteinExistence type="predicted"/>
<organism evidence="1 2">
    <name type="scientific">Stylosanthes scabra</name>
    <dbReference type="NCBI Taxonomy" id="79078"/>
    <lineage>
        <taxon>Eukaryota</taxon>
        <taxon>Viridiplantae</taxon>
        <taxon>Streptophyta</taxon>
        <taxon>Embryophyta</taxon>
        <taxon>Tracheophyta</taxon>
        <taxon>Spermatophyta</taxon>
        <taxon>Magnoliopsida</taxon>
        <taxon>eudicotyledons</taxon>
        <taxon>Gunneridae</taxon>
        <taxon>Pentapetalae</taxon>
        <taxon>rosids</taxon>
        <taxon>fabids</taxon>
        <taxon>Fabales</taxon>
        <taxon>Fabaceae</taxon>
        <taxon>Papilionoideae</taxon>
        <taxon>50 kb inversion clade</taxon>
        <taxon>dalbergioids sensu lato</taxon>
        <taxon>Dalbergieae</taxon>
        <taxon>Pterocarpus clade</taxon>
        <taxon>Stylosanthes</taxon>
    </lineage>
</organism>
<evidence type="ECO:0000313" key="1">
    <source>
        <dbReference type="EMBL" id="MED6128678.1"/>
    </source>
</evidence>
<accession>A0ABU6RYF5</accession>
<keyword evidence="2" id="KW-1185">Reference proteome</keyword>
<comment type="caution">
    <text evidence="1">The sequence shown here is derived from an EMBL/GenBank/DDBJ whole genome shotgun (WGS) entry which is preliminary data.</text>
</comment>
<dbReference type="EMBL" id="JASCZI010032987">
    <property type="protein sequence ID" value="MED6128678.1"/>
    <property type="molecule type" value="Genomic_DNA"/>
</dbReference>
<gene>
    <name evidence="1" type="ORF">PIB30_100265</name>
</gene>
<sequence length="119" mass="13184">MFLFAFFRASSHSSLAPTVEIGVPHSRRRCLLKSPVPSLFTSATAVVVQVRFRCHGCCCCRWCSAASPRHAHCLAPVLLLFSDFTISISVLAALYWLCRVAAVLLRLCVGKNLLWAVEF</sequence>